<keyword evidence="1" id="KW-0472">Membrane</keyword>
<feature type="transmembrane region" description="Helical" evidence="1">
    <location>
        <begin position="20"/>
        <end position="51"/>
    </location>
</feature>
<evidence type="ECO:0000313" key="3">
    <source>
        <dbReference type="Proteomes" id="UP000469452"/>
    </source>
</evidence>
<protein>
    <submittedName>
        <fullName evidence="2">Uncharacterized protein</fullName>
    </submittedName>
</protein>
<keyword evidence="1" id="KW-1133">Transmembrane helix</keyword>
<reference evidence="2 3" key="1">
    <citation type="submission" date="2019-06" db="EMBL/GenBank/DDBJ databases">
        <title>Genomics analysis of Aphanomyces spp. identifies a new class of oomycete effector associated with host adaptation.</title>
        <authorList>
            <person name="Gaulin E."/>
        </authorList>
    </citation>
    <scope>NUCLEOTIDE SEQUENCE [LARGE SCALE GENOMIC DNA]</scope>
    <source>
        <strain evidence="2 3">E</strain>
    </source>
</reference>
<sequence>MQPSFLQPYRHMTTRSFFAWVAYLITKPGLFVVVVASGVGLGRFVALLIAYPGHLRVVTRDCERNYAK</sequence>
<accession>A0A6A5AJU8</accession>
<keyword evidence="1" id="KW-0812">Transmembrane</keyword>
<dbReference type="AlphaFoldDB" id="A0A6A5AJU8"/>
<organism evidence="2 3">
    <name type="scientific">Aphanomyces astaci</name>
    <name type="common">Crayfish plague agent</name>
    <dbReference type="NCBI Taxonomy" id="112090"/>
    <lineage>
        <taxon>Eukaryota</taxon>
        <taxon>Sar</taxon>
        <taxon>Stramenopiles</taxon>
        <taxon>Oomycota</taxon>
        <taxon>Saprolegniomycetes</taxon>
        <taxon>Saprolegniales</taxon>
        <taxon>Verrucalvaceae</taxon>
        <taxon>Aphanomyces</taxon>
    </lineage>
</organism>
<evidence type="ECO:0000256" key="1">
    <source>
        <dbReference type="SAM" id="Phobius"/>
    </source>
</evidence>
<comment type="caution">
    <text evidence="2">The sequence shown here is derived from an EMBL/GenBank/DDBJ whole genome shotgun (WGS) entry which is preliminary data.</text>
</comment>
<dbReference type="EMBL" id="VJMI01012487">
    <property type="protein sequence ID" value="KAF0750063.1"/>
    <property type="molecule type" value="Genomic_DNA"/>
</dbReference>
<evidence type="ECO:0000313" key="2">
    <source>
        <dbReference type="EMBL" id="KAF0750063.1"/>
    </source>
</evidence>
<dbReference type="Proteomes" id="UP000469452">
    <property type="component" value="Unassembled WGS sequence"/>
</dbReference>
<name>A0A6A5AJU8_APHAT</name>
<gene>
    <name evidence="2" type="ORF">AaE_006838</name>
</gene>
<feature type="non-terminal residue" evidence="2">
    <location>
        <position position="68"/>
    </location>
</feature>
<proteinExistence type="predicted"/>